<dbReference type="EMBL" id="ML741765">
    <property type="protein sequence ID" value="KAE8332622.1"/>
    <property type="molecule type" value="Genomic_DNA"/>
</dbReference>
<proteinExistence type="predicted"/>
<accession>A0A5N6XI91</accession>
<reference evidence="3" key="1">
    <citation type="submission" date="2019-04" db="EMBL/GenBank/DDBJ databases">
        <title>Friends and foes A comparative genomics studyof 23 Aspergillus species from section Flavi.</title>
        <authorList>
            <consortium name="DOE Joint Genome Institute"/>
            <person name="Kjaerbolling I."/>
            <person name="Vesth T."/>
            <person name="Frisvad J.C."/>
            <person name="Nybo J.L."/>
            <person name="Theobald S."/>
            <person name="Kildgaard S."/>
            <person name="Isbrandt T."/>
            <person name="Kuo A."/>
            <person name="Sato A."/>
            <person name="Lyhne E.K."/>
            <person name="Kogle M.E."/>
            <person name="Wiebenga A."/>
            <person name="Kun R.S."/>
            <person name="Lubbers R.J."/>
            <person name="Makela M.R."/>
            <person name="Barry K."/>
            <person name="Chovatia M."/>
            <person name="Clum A."/>
            <person name="Daum C."/>
            <person name="Haridas S."/>
            <person name="He G."/>
            <person name="LaButti K."/>
            <person name="Lipzen A."/>
            <person name="Mondo S."/>
            <person name="Riley R."/>
            <person name="Salamov A."/>
            <person name="Simmons B.A."/>
            <person name="Magnuson J.K."/>
            <person name="Henrissat B."/>
            <person name="Mortensen U.H."/>
            <person name="Larsen T.O."/>
            <person name="Devries R.P."/>
            <person name="Grigoriev I.V."/>
            <person name="Machida M."/>
            <person name="Baker S.E."/>
            <person name="Andersen M.R."/>
        </authorList>
    </citation>
    <scope>NUCLEOTIDE SEQUENCE [LARGE SCALE GENOMIC DNA]</scope>
    <source>
        <strain evidence="3">CBS 130017</strain>
    </source>
</reference>
<protein>
    <submittedName>
        <fullName evidence="2">Uncharacterized protein</fullName>
    </submittedName>
</protein>
<name>A0A5N6XI91_9EURO</name>
<keyword evidence="1" id="KW-0812">Transmembrane</keyword>
<keyword evidence="3" id="KW-1185">Reference proteome</keyword>
<dbReference type="Proteomes" id="UP000325945">
    <property type="component" value="Unassembled WGS sequence"/>
</dbReference>
<evidence type="ECO:0000313" key="3">
    <source>
        <dbReference type="Proteomes" id="UP000325945"/>
    </source>
</evidence>
<gene>
    <name evidence="2" type="ORF">BDV39DRAFT_167278</name>
</gene>
<sequence>MDYSCFGRALHPWEFWHSELRKEVVDRSMSGSLLLLDKIATWLVFICLLFPVPDYGTFFPLALIETIEFSLPL</sequence>
<evidence type="ECO:0000256" key="1">
    <source>
        <dbReference type="SAM" id="Phobius"/>
    </source>
</evidence>
<keyword evidence="1" id="KW-0472">Membrane</keyword>
<dbReference type="AlphaFoldDB" id="A0A5N6XI91"/>
<keyword evidence="1" id="KW-1133">Transmembrane helix</keyword>
<organism evidence="2 3">
    <name type="scientific">Aspergillus sergii</name>
    <dbReference type="NCBI Taxonomy" id="1034303"/>
    <lineage>
        <taxon>Eukaryota</taxon>
        <taxon>Fungi</taxon>
        <taxon>Dikarya</taxon>
        <taxon>Ascomycota</taxon>
        <taxon>Pezizomycotina</taxon>
        <taxon>Eurotiomycetes</taxon>
        <taxon>Eurotiomycetidae</taxon>
        <taxon>Eurotiales</taxon>
        <taxon>Aspergillaceae</taxon>
        <taxon>Aspergillus</taxon>
        <taxon>Aspergillus subgen. Circumdati</taxon>
    </lineage>
</organism>
<evidence type="ECO:0000313" key="2">
    <source>
        <dbReference type="EMBL" id="KAE8332622.1"/>
    </source>
</evidence>
<feature type="transmembrane region" description="Helical" evidence="1">
    <location>
        <begin position="39"/>
        <end position="64"/>
    </location>
</feature>